<proteinExistence type="predicted"/>
<keyword evidence="3" id="KW-1185">Reference proteome</keyword>
<gene>
    <name evidence="2" type="ORF">L227DRAFT_551440</name>
</gene>
<feature type="compositionally biased region" description="Low complexity" evidence="1">
    <location>
        <begin position="236"/>
        <end position="251"/>
    </location>
</feature>
<sequence length="415" mass="46580">MSDKLMIPLPCRYAAVRLNLMAMVADLGLGDEVTLTEARRFKPKTYLAFLFHPGELPIPGMRWCRYKAELIGTTLRTAIPEQGITSDMVVPIAPNCFHPHGRKPVHSTPPFPLANCFHWVENDVTVRIRMREDGFEHNGSFKVNFDEHLAMMRSFEEDYERIGAFYRAQEEEEEARSHALDPQGSEEPTATSQGKQPTSEDFVNHIISAGYLRYAQEEGVMTSTLPDGREAGTKPDSNSDSCSSSTLSPTSSFDDELINVFGLAPDPTTGLIPLMDAWLDIDQHLTADTIPSPDELENEVETMIQIIKRGVTRRLLADKTQVYVDTVNAALQRASRSVDTNTGQSDTSSQRPARVVVESLAPRHPALWTSHLGWHVWHIAAYSTHLLSRRMRKGLVPMFKWMVEVLAKAFTRQSS</sequence>
<accession>A0A5C2S3A3</accession>
<dbReference type="EMBL" id="ML122278">
    <property type="protein sequence ID" value="RPD57931.1"/>
    <property type="molecule type" value="Genomic_DNA"/>
</dbReference>
<organism evidence="2 3">
    <name type="scientific">Lentinus tigrinus ALCF2SS1-6</name>
    <dbReference type="NCBI Taxonomy" id="1328759"/>
    <lineage>
        <taxon>Eukaryota</taxon>
        <taxon>Fungi</taxon>
        <taxon>Dikarya</taxon>
        <taxon>Basidiomycota</taxon>
        <taxon>Agaricomycotina</taxon>
        <taxon>Agaricomycetes</taxon>
        <taxon>Polyporales</taxon>
        <taxon>Polyporaceae</taxon>
        <taxon>Lentinus</taxon>
    </lineage>
</organism>
<evidence type="ECO:0000256" key="1">
    <source>
        <dbReference type="SAM" id="MobiDB-lite"/>
    </source>
</evidence>
<evidence type="ECO:0000313" key="2">
    <source>
        <dbReference type="EMBL" id="RPD57931.1"/>
    </source>
</evidence>
<feature type="region of interest" description="Disordered" evidence="1">
    <location>
        <begin position="224"/>
        <end position="251"/>
    </location>
</feature>
<evidence type="ECO:0000313" key="3">
    <source>
        <dbReference type="Proteomes" id="UP000313359"/>
    </source>
</evidence>
<feature type="compositionally biased region" description="Polar residues" evidence="1">
    <location>
        <begin position="186"/>
        <end position="199"/>
    </location>
</feature>
<reference evidence="2" key="1">
    <citation type="journal article" date="2018" name="Genome Biol. Evol.">
        <title>Genomics and development of Lentinus tigrinus, a white-rot wood-decaying mushroom with dimorphic fruiting bodies.</title>
        <authorList>
            <person name="Wu B."/>
            <person name="Xu Z."/>
            <person name="Knudson A."/>
            <person name="Carlson A."/>
            <person name="Chen N."/>
            <person name="Kovaka S."/>
            <person name="LaButti K."/>
            <person name="Lipzen A."/>
            <person name="Pennachio C."/>
            <person name="Riley R."/>
            <person name="Schakwitz W."/>
            <person name="Umezawa K."/>
            <person name="Ohm R.A."/>
            <person name="Grigoriev I.V."/>
            <person name="Nagy L.G."/>
            <person name="Gibbons J."/>
            <person name="Hibbett D."/>
        </authorList>
    </citation>
    <scope>NUCLEOTIDE SEQUENCE [LARGE SCALE GENOMIC DNA]</scope>
    <source>
        <strain evidence="2">ALCF2SS1-6</strain>
    </source>
</reference>
<name>A0A5C2S3A3_9APHY</name>
<dbReference type="AlphaFoldDB" id="A0A5C2S3A3"/>
<dbReference type="Proteomes" id="UP000313359">
    <property type="component" value="Unassembled WGS sequence"/>
</dbReference>
<dbReference type="STRING" id="1328759.A0A5C2S3A3"/>
<feature type="region of interest" description="Disordered" evidence="1">
    <location>
        <begin position="170"/>
        <end position="199"/>
    </location>
</feature>
<dbReference type="OrthoDB" id="2754478at2759"/>
<protein>
    <submittedName>
        <fullName evidence="2">Uncharacterized protein</fullName>
    </submittedName>
</protein>